<dbReference type="GO" id="GO:0005524">
    <property type="term" value="F:ATP binding"/>
    <property type="evidence" value="ECO:0007669"/>
    <property type="project" value="UniProtKB-UniRule"/>
</dbReference>
<dbReference type="EC" id="2.7.4.16" evidence="2"/>
<keyword evidence="5" id="KW-1185">Reference proteome</keyword>
<dbReference type="PANTHER" id="PTHR30270">
    <property type="entry name" value="THIAMINE-MONOPHOSPHATE KINASE"/>
    <property type="match status" value="1"/>
</dbReference>
<proteinExistence type="inferred from homology"/>
<keyword evidence="2" id="KW-0808">Transferase</keyword>
<feature type="binding site" evidence="2">
    <location>
        <position position="125"/>
    </location>
    <ligand>
        <name>Mg(2+)</name>
        <dbReference type="ChEBI" id="CHEBI:18420"/>
        <label>1</label>
    </ligand>
</feature>
<dbReference type="GO" id="GO:0000287">
    <property type="term" value="F:magnesium ion binding"/>
    <property type="evidence" value="ECO:0007669"/>
    <property type="project" value="UniProtKB-UniRule"/>
</dbReference>
<dbReference type="InterPro" id="IPR036676">
    <property type="entry name" value="PurM-like_C_sf"/>
</dbReference>
<dbReference type="GO" id="GO:0009229">
    <property type="term" value="P:thiamine diphosphate biosynthetic process"/>
    <property type="evidence" value="ECO:0007669"/>
    <property type="project" value="UniProtKB-UniRule"/>
</dbReference>
<dbReference type="PANTHER" id="PTHR30270:SF0">
    <property type="entry name" value="THIAMINE-MONOPHOSPHATE KINASE"/>
    <property type="match status" value="1"/>
</dbReference>
<dbReference type="Gene3D" id="3.90.650.10">
    <property type="entry name" value="PurM-like C-terminal domain"/>
    <property type="match status" value="1"/>
</dbReference>
<feature type="binding site" evidence="2">
    <location>
        <position position="50"/>
    </location>
    <ligand>
        <name>Mg(2+)</name>
        <dbReference type="ChEBI" id="CHEBI:18420"/>
        <label>1</label>
    </ligand>
</feature>
<feature type="binding site" evidence="2">
    <location>
        <position position="48"/>
    </location>
    <ligand>
        <name>Mg(2+)</name>
        <dbReference type="ChEBI" id="CHEBI:18420"/>
        <label>4</label>
    </ligand>
</feature>
<feature type="binding site" evidence="2">
    <location>
        <position position="217"/>
    </location>
    <ligand>
        <name>Mg(2+)</name>
        <dbReference type="ChEBI" id="CHEBI:18420"/>
        <label>5</label>
    </ligand>
</feature>
<keyword evidence="2" id="KW-0479">Metal-binding</keyword>
<gene>
    <name evidence="2" type="primary">thiL</name>
    <name evidence="4" type="ORF">SMCB_2090</name>
</gene>
<dbReference type="UniPathway" id="UPA00060">
    <property type="reaction ID" value="UER00142"/>
</dbReference>
<keyword evidence="1 2" id="KW-0784">Thiamine biosynthesis</keyword>
<dbReference type="InterPro" id="IPR006283">
    <property type="entry name" value="ThiL-like"/>
</dbReference>
<dbReference type="Gene3D" id="3.30.1330.10">
    <property type="entry name" value="PurM-like, N-terminal domain"/>
    <property type="match status" value="1"/>
</dbReference>
<feature type="binding site" evidence="2">
    <location>
        <begin position="124"/>
        <end position="125"/>
    </location>
    <ligand>
        <name>ATP</name>
        <dbReference type="ChEBI" id="CHEBI:30616"/>
    </ligand>
</feature>
<dbReference type="HOGENOM" id="CLU_046964_3_0_4"/>
<keyword evidence="2" id="KW-0460">Magnesium</keyword>
<dbReference type="HAMAP" id="MF_02128">
    <property type="entry name" value="TMP_kinase"/>
    <property type="match status" value="1"/>
</dbReference>
<feature type="domain" description="PurM-like N-terminal" evidence="3">
    <location>
        <begin position="31"/>
        <end position="140"/>
    </location>
</feature>
<feature type="binding site" evidence="2">
    <location>
        <position position="50"/>
    </location>
    <ligand>
        <name>Mg(2+)</name>
        <dbReference type="ChEBI" id="CHEBI:18420"/>
        <label>2</label>
    </ligand>
</feature>
<dbReference type="Pfam" id="PF00586">
    <property type="entry name" value="AIRS"/>
    <property type="match status" value="1"/>
</dbReference>
<dbReference type="SUPFAM" id="SSF55326">
    <property type="entry name" value="PurM N-terminal domain-like"/>
    <property type="match status" value="1"/>
</dbReference>
<comment type="similarity">
    <text evidence="2">Belongs to the thiamine-monophosphate kinase family.</text>
</comment>
<protein>
    <recommendedName>
        <fullName evidence="2">Thiamine-monophosphate kinase</fullName>
        <shortName evidence="2">TMP kinase</shortName>
        <shortName evidence="2">Thiamine-phosphate kinase</shortName>
        <ecNumber evidence="2">2.7.4.16</ecNumber>
    </recommendedName>
</protein>
<comment type="caution">
    <text evidence="2">Lacks conserved residue(s) required for the propagation of feature annotation.</text>
</comment>
<dbReference type="InterPro" id="IPR036921">
    <property type="entry name" value="PurM-like_N_sf"/>
</dbReference>
<dbReference type="GO" id="GO:0009228">
    <property type="term" value="P:thiamine biosynthetic process"/>
    <property type="evidence" value="ECO:0007669"/>
    <property type="project" value="UniProtKB-KW"/>
</dbReference>
<dbReference type="AlphaFoldDB" id="A0A060NXR6"/>
<feature type="binding site" evidence="2">
    <location>
        <position position="78"/>
    </location>
    <ligand>
        <name>Mg(2+)</name>
        <dbReference type="ChEBI" id="CHEBI:18420"/>
        <label>3</label>
    </ligand>
</feature>
<keyword evidence="2" id="KW-0067">ATP-binding</keyword>
<dbReference type="InterPro" id="IPR016188">
    <property type="entry name" value="PurM-like_N"/>
</dbReference>
<comment type="function">
    <text evidence="2">Catalyzes the ATP-dependent phosphorylation of thiamine-monophosphate (TMP) to form thiamine-pyrophosphate (TPP), the active form of vitamin B1.</text>
</comment>
<feature type="binding site" evidence="2">
    <location>
        <position position="78"/>
    </location>
    <ligand>
        <name>Mg(2+)</name>
        <dbReference type="ChEBI" id="CHEBI:18420"/>
        <label>4</label>
    </ligand>
</feature>
<feature type="binding site" evidence="2">
    <location>
        <position position="271"/>
    </location>
    <ligand>
        <name>substrate</name>
    </ligand>
</feature>
<reference evidence="4 5" key="1">
    <citation type="journal article" date="2014" name="Nat. Commun.">
        <title>Physiological and genomic features of highly alkaliphilic hydrogen-utilizing Betaproteobacteria from a continental serpentinizing site.</title>
        <authorList>
            <person name="Suzuki S."/>
            <person name="Kuenen J.G."/>
            <person name="Schipper K."/>
            <person name="van der Velde S."/>
            <person name="Ishii S."/>
            <person name="Wu A."/>
            <person name="Sorokin D.Y."/>
            <person name="Tenney A."/>
            <person name="Meng X.Y."/>
            <person name="Morrill P.L."/>
            <person name="Kamagata Y."/>
            <person name="Muyzer G."/>
            <person name="Nealson K.H."/>
        </authorList>
    </citation>
    <scope>NUCLEOTIDE SEQUENCE [LARGE SCALE GENOMIC DNA]</scope>
    <source>
        <strain evidence="4 5">B1</strain>
    </source>
</reference>
<comment type="pathway">
    <text evidence="2">Cofactor biosynthesis; thiamine diphosphate biosynthesis; thiamine diphosphate from thiamine phosphate: step 1/1.</text>
</comment>
<dbReference type="PIRSF" id="PIRSF005303">
    <property type="entry name" value="Thiam_monoph_kin"/>
    <property type="match status" value="1"/>
</dbReference>
<feature type="binding site" evidence="2">
    <location>
        <position position="149"/>
    </location>
    <ligand>
        <name>ATP</name>
        <dbReference type="ChEBI" id="CHEBI:30616"/>
    </ligand>
</feature>
<feature type="binding site" evidence="2">
    <location>
        <position position="78"/>
    </location>
    <ligand>
        <name>Mg(2+)</name>
        <dbReference type="ChEBI" id="CHEBI:18420"/>
        <label>2</label>
    </ligand>
</feature>
<feature type="binding site" evidence="2">
    <location>
        <position position="214"/>
    </location>
    <ligand>
        <name>Mg(2+)</name>
        <dbReference type="ChEBI" id="CHEBI:18420"/>
        <label>3</label>
    </ligand>
</feature>
<keyword evidence="2 4" id="KW-0418">Kinase</keyword>
<feature type="binding site" evidence="2">
    <location>
        <position position="33"/>
    </location>
    <ligand>
        <name>Mg(2+)</name>
        <dbReference type="ChEBI" id="CHEBI:18420"/>
        <label>4</label>
    </ligand>
</feature>
<dbReference type="EMBL" id="AP014569">
    <property type="protein sequence ID" value="BAO84318.1"/>
    <property type="molecule type" value="Genomic_DNA"/>
</dbReference>
<evidence type="ECO:0000313" key="5">
    <source>
        <dbReference type="Proteomes" id="UP000066014"/>
    </source>
</evidence>
<feature type="binding site" evidence="2">
    <location>
        <position position="33"/>
    </location>
    <ligand>
        <name>Mg(2+)</name>
        <dbReference type="ChEBI" id="CHEBI:18420"/>
        <label>3</label>
    </ligand>
</feature>
<feature type="binding site" evidence="2">
    <location>
        <position position="57"/>
    </location>
    <ligand>
        <name>substrate</name>
    </ligand>
</feature>
<dbReference type="STRING" id="1458426.SMCB_2090"/>
<keyword evidence="2" id="KW-0547">Nucleotide-binding</keyword>
<evidence type="ECO:0000313" key="4">
    <source>
        <dbReference type="EMBL" id="BAO84318.1"/>
    </source>
</evidence>
<comment type="miscellaneous">
    <text evidence="2">Reaction mechanism of ThiL seems to utilize a direct, inline transfer of the gamma-phosphate of ATP to TMP rather than a phosphorylated enzyme intermediate.</text>
</comment>
<evidence type="ECO:0000259" key="3">
    <source>
        <dbReference type="Pfam" id="PF00586"/>
    </source>
</evidence>
<feature type="binding site" evidence="2">
    <location>
        <position position="49"/>
    </location>
    <ligand>
        <name>Mg(2+)</name>
        <dbReference type="ChEBI" id="CHEBI:18420"/>
        <label>1</label>
    </ligand>
</feature>
<accession>A0A060NXR6</accession>
<organism evidence="4 5">
    <name type="scientific">Serpentinimonas maccroryi</name>
    <dbReference type="NCBI Taxonomy" id="1458426"/>
    <lineage>
        <taxon>Bacteria</taxon>
        <taxon>Pseudomonadati</taxon>
        <taxon>Pseudomonadota</taxon>
        <taxon>Betaproteobacteria</taxon>
        <taxon>Burkholderiales</taxon>
        <taxon>Comamonadaceae</taxon>
        <taxon>Serpentinimonas</taxon>
    </lineage>
</organism>
<dbReference type="NCBIfam" id="TIGR01379">
    <property type="entry name" value="thiL"/>
    <property type="match status" value="1"/>
</dbReference>
<comment type="catalytic activity">
    <reaction evidence="2">
        <text>thiamine phosphate + ATP = thiamine diphosphate + ADP</text>
        <dbReference type="Rhea" id="RHEA:15913"/>
        <dbReference type="ChEBI" id="CHEBI:30616"/>
        <dbReference type="ChEBI" id="CHEBI:37575"/>
        <dbReference type="ChEBI" id="CHEBI:58937"/>
        <dbReference type="ChEBI" id="CHEBI:456216"/>
        <dbReference type="EC" id="2.7.4.16"/>
    </reaction>
</comment>
<dbReference type="Proteomes" id="UP000066014">
    <property type="component" value="Chromosome"/>
</dbReference>
<evidence type="ECO:0000256" key="2">
    <source>
        <dbReference type="HAMAP-Rule" id="MF_02128"/>
    </source>
</evidence>
<feature type="binding site" evidence="2">
    <location>
        <position position="335"/>
    </location>
    <ligand>
        <name>substrate</name>
    </ligand>
</feature>
<dbReference type="RefSeq" id="WP_045536836.1">
    <property type="nucleotide sequence ID" value="NZ_AP014569.1"/>
</dbReference>
<dbReference type="OrthoDB" id="9802811at2"/>
<dbReference type="SUPFAM" id="SSF56042">
    <property type="entry name" value="PurM C-terminal domain-like"/>
    <property type="match status" value="1"/>
</dbReference>
<sequence>MALGEFDLIRRYFQHPLAQPGVHAGVRLGNGDDCALLQPGPGQVLAVSTDMLVAGRHFFPDVAPRALGHKALAVNLSDLAAMGARPLAFVLALALPQIDEPWVQEFAAGLLALADAHGCALVGGDTCAGPLNVCITVFGELPPALALRRDAALAGDDLYVSGSLGQARLALEALRGRWRLPEAALVRCRQRLERPEPRLALGQGLRGLAHAAIDLSDGLLADLGHVLRASGVAAQLDVPALLASPAVGPDVRALALVQPALALTCVLAGGDDYELLYTAPVAARSALERLGRELGLELSRIGRIVAATDAGPQCSLVDERLQPYALPPGVELKGFDHFA</sequence>
<name>A0A060NXR6_9BURK</name>
<evidence type="ECO:0000256" key="1">
    <source>
        <dbReference type="ARBA" id="ARBA00022977"/>
    </source>
</evidence>
<dbReference type="KEGG" id="cbab:SMCB_2090"/>
<dbReference type="GO" id="GO:0009030">
    <property type="term" value="F:thiamine-phosphate kinase activity"/>
    <property type="evidence" value="ECO:0007669"/>
    <property type="project" value="UniProtKB-UniRule"/>
</dbReference>
<feature type="binding site" evidence="2">
    <location>
        <position position="216"/>
    </location>
    <ligand>
        <name>ATP</name>
        <dbReference type="ChEBI" id="CHEBI:30616"/>
    </ligand>
</feature>
<dbReference type="CDD" id="cd02194">
    <property type="entry name" value="ThiL"/>
    <property type="match status" value="1"/>
</dbReference>